<evidence type="ECO:0000313" key="3">
    <source>
        <dbReference type="Proteomes" id="UP001159363"/>
    </source>
</evidence>
<name>A0ABQ9GHQ1_9NEOP</name>
<sequence length="218" mass="23616">MTREYEEPGSLGITTHGGQRPLREVIFNGKTHPCTRVSSYSPDLTCSGVTSFPPRRPEQQTAGRPHVFQRRGSPPGCAPRRRDERQELNFTQICATLLPGAQAIASTEDRTHLQASHAGKWVQPAVLVIASWGTSNNKHGGPHTFTGFTCRSITNTALVVLQEMYLYCDHHGDPGWIPGGFTPGILHVGIVLDDATCQCGFLGVLPFPPPLHSSAAPS</sequence>
<evidence type="ECO:0000256" key="1">
    <source>
        <dbReference type="SAM" id="MobiDB-lite"/>
    </source>
</evidence>
<reference evidence="2 3" key="1">
    <citation type="submission" date="2023-02" db="EMBL/GenBank/DDBJ databases">
        <title>LHISI_Scaffold_Assembly.</title>
        <authorList>
            <person name="Stuart O.P."/>
            <person name="Cleave R."/>
            <person name="Magrath M.J.L."/>
            <person name="Mikheyev A.S."/>
        </authorList>
    </citation>
    <scope>NUCLEOTIDE SEQUENCE [LARGE SCALE GENOMIC DNA]</scope>
    <source>
        <strain evidence="2">Daus_M_001</strain>
        <tissue evidence="2">Leg muscle</tissue>
    </source>
</reference>
<evidence type="ECO:0000313" key="2">
    <source>
        <dbReference type="EMBL" id="KAJ8871567.1"/>
    </source>
</evidence>
<dbReference type="Proteomes" id="UP001159363">
    <property type="component" value="Chromosome 11"/>
</dbReference>
<keyword evidence="3" id="KW-1185">Reference proteome</keyword>
<dbReference type="EMBL" id="JARBHB010000012">
    <property type="protein sequence ID" value="KAJ8871567.1"/>
    <property type="molecule type" value="Genomic_DNA"/>
</dbReference>
<gene>
    <name evidence="2" type="ORF">PR048_027893</name>
</gene>
<protein>
    <submittedName>
        <fullName evidence="2">Uncharacterized protein</fullName>
    </submittedName>
</protein>
<proteinExistence type="predicted"/>
<organism evidence="2 3">
    <name type="scientific">Dryococelus australis</name>
    <dbReference type="NCBI Taxonomy" id="614101"/>
    <lineage>
        <taxon>Eukaryota</taxon>
        <taxon>Metazoa</taxon>
        <taxon>Ecdysozoa</taxon>
        <taxon>Arthropoda</taxon>
        <taxon>Hexapoda</taxon>
        <taxon>Insecta</taxon>
        <taxon>Pterygota</taxon>
        <taxon>Neoptera</taxon>
        <taxon>Polyneoptera</taxon>
        <taxon>Phasmatodea</taxon>
        <taxon>Verophasmatodea</taxon>
        <taxon>Anareolatae</taxon>
        <taxon>Phasmatidae</taxon>
        <taxon>Eurycanthinae</taxon>
        <taxon>Dryococelus</taxon>
    </lineage>
</organism>
<comment type="caution">
    <text evidence="2">The sequence shown here is derived from an EMBL/GenBank/DDBJ whole genome shotgun (WGS) entry which is preliminary data.</text>
</comment>
<feature type="region of interest" description="Disordered" evidence="1">
    <location>
        <begin position="48"/>
        <end position="81"/>
    </location>
</feature>
<accession>A0ABQ9GHQ1</accession>